<name>A0A7J6S4R9_PEROL</name>
<dbReference type="AlphaFoldDB" id="A0A7J6S4R9"/>
<reference evidence="2 3" key="1">
    <citation type="submission" date="2020-04" db="EMBL/GenBank/DDBJ databases">
        <title>Perkinsus olseni comparative genomics.</title>
        <authorList>
            <person name="Bogema D.R."/>
        </authorList>
    </citation>
    <scope>NUCLEOTIDE SEQUENCE [LARGE SCALE GENOMIC DNA]</scope>
    <source>
        <strain evidence="2">ATCC PRA-205</strain>
    </source>
</reference>
<evidence type="ECO:0000313" key="3">
    <source>
        <dbReference type="Proteomes" id="UP000574390"/>
    </source>
</evidence>
<feature type="compositionally biased region" description="Polar residues" evidence="1">
    <location>
        <begin position="180"/>
        <end position="198"/>
    </location>
</feature>
<organism evidence="2 3">
    <name type="scientific">Perkinsus olseni</name>
    <name type="common">Perkinsus atlanticus</name>
    <dbReference type="NCBI Taxonomy" id="32597"/>
    <lineage>
        <taxon>Eukaryota</taxon>
        <taxon>Sar</taxon>
        <taxon>Alveolata</taxon>
        <taxon>Perkinsozoa</taxon>
        <taxon>Perkinsea</taxon>
        <taxon>Perkinsida</taxon>
        <taxon>Perkinsidae</taxon>
        <taxon>Perkinsus</taxon>
    </lineage>
</organism>
<accession>A0A7J6S4R9</accession>
<evidence type="ECO:0000313" key="2">
    <source>
        <dbReference type="EMBL" id="KAF4727731.1"/>
    </source>
</evidence>
<sequence>MILHLSRRRESPTAIPTTLLHSSWALTSPVGSKYILLSSLLWRYTADDKASLLGSAKDEDIIIESYHRQPFKELKVASSQKELWRSSRLSQGSMKTSWSPGLNLALTMAKMVETEPCTTGKVTHPGRSSDCHANLNCSLWLVARRCCIMNFVGKASTEATLICWSSWSGRAASTPPFPPNSTLGSDTSTPILGTSTSNDVDEPGFELLWRPYSVELLFSMGAPNELTTDEVHKLVELIVSKAIRCRLNLECDVPGTPTLRSAVRRFEGAASDNLFSLSSLLLRKDTVFIRVDLYGHLYAKCPSSPQL</sequence>
<comment type="caution">
    <text evidence="2">The sequence shown here is derived from an EMBL/GenBank/DDBJ whole genome shotgun (WGS) entry which is preliminary data.</text>
</comment>
<proteinExistence type="predicted"/>
<gene>
    <name evidence="2" type="ORF">FOZ62_003383</name>
</gene>
<feature type="region of interest" description="Disordered" evidence="1">
    <location>
        <begin position="175"/>
        <end position="199"/>
    </location>
</feature>
<dbReference type="EMBL" id="JABANM010017464">
    <property type="protein sequence ID" value="KAF4727731.1"/>
    <property type="molecule type" value="Genomic_DNA"/>
</dbReference>
<dbReference type="Proteomes" id="UP000574390">
    <property type="component" value="Unassembled WGS sequence"/>
</dbReference>
<protein>
    <submittedName>
        <fullName evidence="2">Uncharacterized protein</fullName>
    </submittedName>
</protein>
<evidence type="ECO:0000256" key="1">
    <source>
        <dbReference type="SAM" id="MobiDB-lite"/>
    </source>
</evidence>